<evidence type="ECO:0000313" key="3">
    <source>
        <dbReference type="EMBL" id="KMS95683.1"/>
    </source>
</evidence>
<organism evidence="3 4">
    <name type="scientific">Beta vulgaris subsp. vulgaris</name>
    <name type="common">Beet</name>
    <dbReference type="NCBI Taxonomy" id="3555"/>
    <lineage>
        <taxon>Eukaryota</taxon>
        <taxon>Viridiplantae</taxon>
        <taxon>Streptophyta</taxon>
        <taxon>Embryophyta</taxon>
        <taxon>Tracheophyta</taxon>
        <taxon>Spermatophyta</taxon>
        <taxon>Magnoliopsida</taxon>
        <taxon>eudicotyledons</taxon>
        <taxon>Gunneridae</taxon>
        <taxon>Pentapetalae</taxon>
        <taxon>Caryophyllales</taxon>
        <taxon>Chenopodiaceae</taxon>
        <taxon>Betoideae</taxon>
        <taxon>Beta</taxon>
    </lineage>
</organism>
<proteinExistence type="inferred from homology"/>
<feature type="domain" description="FAF" evidence="2">
    <location>
        <begin position="144"/>
        <end position="196"/>
    </location>
</feature>
<reference evidence="3 4" key="1">
    <citation type="journal article" date="2014" name="Nature">
        <title>The genome of the recently domesticated crop plant sugar beet (Beta vulgaris).</title>
        <authorList>
            <person name="Dohm J.C."/>
            <person name="Minoche A.E."/>
            <person name="Holtgrawe D."/>
            <person name="Capella-Gutierrez S."/>
            <person name="Zakrzewski F."/>
            <person name="Tafer H."/>
            <person name="Rupp O."/>
            <person name="Sorensen T.R."/>
            <person name="Stracke R."/>
            <person name="Reinhardt R."/>
            <person name="Goesmann A."/>
            <person name="Kraft T."/>
            <person name="Schulz B."/>
            <person name="Stadler P.F."/>
            <person name="Schmidt T."/>
            <person name="Gabaldon T."/>
            <person name="Lehrach H."/>
            <person name="Weisshaar B."/>
            <person name="Himmelbauer H."/>
        </authorList>
    </citation>
    <scope>NUCLEOTIDE SEQUENCE [LARGE SCALE GENOMIC DNA]</scope>
    <source>
        <tissue evidence="3">Taproot</tissue>
    </source>
</reference>
<keyword evidence="4" id="KW-1185">Reference proteome</keyword>
<dbReference type="Pfam" id="PF11250">
    <property type="entry name" value="FAF"/>
    <property type="match status" value="1"/>
</dbReference>
<evidence type="ECO:0000313" key="4">
    <source>
        <dbReference type="Proteomes" id="UP000035740"/>
    </source>
</evidence>
<gene>
    <name evidence="3" type="ORF">BVRB_005960</name>
</gene>
<sequence length="312" mass="35281">MSTIVYQELQPSCTNTESFFVESRTLNLKLNNFSKVETEAATISGGWSAIEALPSKSDSYKTSKDEPPYVHPLVKRSSFMLSEKSLEMCTESIGNESGCCSMESGLFSFPSTTTTTTTTTMKMQDYKPRQKLQKRKTLIVDHGKFPPPLTTISGGSNPIHVKQYREEGRLVLEAVCSPPIQSYLQSERSDGRLKLSIVRALSTDDIKNDEEENYCDSQIMDNDVVEEFLDDEMDHEKEIMEVDVVEKEDLNLEECNSSSKENDANFFEDMNGITVEFGVKLGLGKIHRPTRCKERGQGNKRLINWESFWVAT</sequence>
<name>A0A0J8B6V7_BETVV</name>
<accession>A0A0J8B6V7</accession>
<dbReference type="PANTHER" id="PTHR33155">
    <property type="entry name" value="FANTASTIC FOUR-LIKE PROTEIN (DUF3049)"/>
    <property type="match status" value="1"/>
</dbReference>
<protein>
    <recommendedName>
        <fullName evidence="2">FAF domain-containing protein</fullName>
    </recommendedName>
</protein>
<dbReference type="PANTHER" id="PTHR33155:SF8">
    <property type="entry name" value="PROTEIN FANTASTIC FOUR 1"/>
    <property type="match status" value="1"/>
</dbReference>
<dbReference type="eggNOG" id="ENOG502QVU6">
    <property type="taxonomic scope" value="Eukaryota"/>
</dbReference>
<evidence type="ECO:0000256" key="1">
    <source>
        <dbReference type="ARBA" id="ARBA00008690"/>
    </source>
</evidence>
<dbReference type="InterPro" id="IPR046431">
    <property type="entry name" value="FAF_dom"/>
</dbReference>
<comment type="similarity">
    <text evidence="1">Belongs to the fantastic four family.</text>
</comment>
<dbReference type="OrthoDB" id="1916983at2759"/>
<dbReference type="OMA" id="PDMGGWS"/>
<dbReference type="EMBL" id="KQ090444">
    <property type="protein sequence ID" value="KMS95683.1"/>
    <property type="molecule type" value="Genomic_DNA"/>
</dbReference>
<dbReference type="Proteomes" id="UP000035740">
    <property type="component" value="Unassembled WGS sequence"/>
</dbReference>
<dbReference type="Gramene" id="KMS95683">
    <property type="protein sequence ID" value="KMS95683"/>
    <property type="gene ID" value="BVRB_005960"/>
</dbReference>
<dbReference type="InterPro" id="IPR021410">
    <property type="entry name" value="FAF"/>
</dbReference>
<dbReference type="AlphaFoldDB" id="A0A0J8B6V7"/>
<evidence type="ECO:0000259" key="2">
    <source>
        <dbReference type="Pfam" id="PF11250"/>
    </source>
</evidence>
<dbReference type="KEGG" id="bvg:104884106"/>